<dbReference type="AlphaFoldDB" id="A0A2J6PXV6"/>
<sequence length="279" mass="30461">MMSGMASTSDNSPMAPEPTRLRQIALVAHDLERARHLLTTVIGTEVIYEDPLVAQWGLKNILVPLGGDIIEVVSPISPSPSVPASRHLSKHGEGGYMIIMQTVCIQYHPRGIKGGVIPELDSHFPRESGGRPDGMKDRIAPWHACGPSSGFDKYGEIMRRNSHLHLLAASLQLAPGDHDVEGAGRQWEGHFGVKRVGKGEAGFTNARMLFLESNDGEKEGLKEIVVGVEGEEKLSGILKRARSEGLQVVEERGRTGTVLMLGVRWRFVLLDKGQIKSQL</sequence>
<gene>
    <name evidence="1" type="ORF">NA56DRAFT_680563</name>
</gene>
<dbReference type="OrthoDB" id="4179687at2759"/>
<keyword evidence="2" id="KW-1185">Reference proteome</keyword>
<dbReference type="SUPFAM" id="SSF54593">
    <property type="entry name" value="Glyoxalase/Bleomycin resistance protein/Dihydroxybiphenyl dioxygenase"/>
    <property type="match status" value="1"/>
</dbReference>
<dbReference type="EMBL" id="KZ613492">
    <property type="protein sequence ID" value="PMD18847.1"/>
    <property type="molecule type" value="Genomic_DNA"/>
</dbReference>
<evidence type="ECO:0000313" key="1">
    <source>
        <dbReference type="EMBL" id="PMD18847.1"/>
    </source>
</evidence>
<accession>A0A2J6PXV6</accession>
<name>A0A2J6PXV6_9HELO</name>
<organism evidence="1 2">
    <name type="scientific">Hyaloscypha hepaticicola</name>
    <dbReference type="NCBI Taxonomy" id="2082293"/>
    <lineage>
        <taxon>Eukaryota</taxon>
        <taxon>Fungi</taxon>
        <taxon>Dikarya</taxon>
        <taxon>Ascomycota</taxon>
        <taxon>Pezizomycotina</taxon>
        <taxon>Leotiomycetes</taxon>
        <taxon>Helotiales</taxon>
        <taxon>Hyaloscyphaceae</taxon>
        <taxon>Hyaloscypha</taxon>
    </lineage>
</organism>
<dbReference type="InterPro" id="IPR029068">
    <property type="entry name" value="Glyas_Bleomycin-R_OHBP_Dase"/>
</dbReference>
<proteinExistence type="predicted"/>
<protein>
    <recommendedName>
        <fullName evidence="3">Glyoxalase-like domain-containing protein</fullName>
    </recommendedName>
</protein>
<dbReference type="Gene3D" id="3.10.180.10">
    <property type="entry name" value="2,3-Dihydroxybiphenyl 1,2-Dioxygenase, domain 1"/>
    <property type="match status" value="1"/>
</dbReference>
<dbReference type="Proteomes" id="UP000235672">
    <property type="component" value="Unassembled WGS sequence"/>
</dbReference>
<reference evidence="1 2" key="1">
    <citation type="submission" date="2016-05" db="EMBL/GenBank/DDBJ databases">
        <title>A degradative enzymes factory behind the ericoid mycorrhizal symbiosis.</title>
        <authorList>
            <consortium name="DOE Joint Genome Institute"/>
            <person name="Martino E."/>
            <person name="Morin E."/>
            <person name="Grelet G."/>
            <person name="Kuo A."/>
            <person name="Kohler A."/>
            <person name="Daghino S."/>
            <person name="Barry K."/>
            <person name="Choi C."/>
            <person name="Cichocki N."/>
            <person name="Clum A."/>
            <person name="Copeland A."/>
            <person name="Hainaut M."/>
            <person name="Haridas S."/>
            <person name="Labutti K."/>
            <person name="Lindquist E."/>
            <person name="Lipzen A."/>
            <person name="Khouja H.-R."/>
            <person name="Murat C."/>
            <person name="Ohm R."/>
            <person name="Olson A."/>
            <person name="Spatafora J."/>
            <person name="Veneault-Fourrey C."/>
            <person name="Henrissat B."/>
            <person name="Grigoriev I."/>
            <person name="Martin F."/>
            <person name="Perotto S."/>
        </authorList>
    </citation>
    <scope>NUCLEOTIDE SEQUENCE [LARGE SCALE GENOMIC DNA]</scope>
    <source>
        <strain evidence="1 2">UAMH 7357</strain>
    </source>
</reference>
<evidence type="ECO:0000313" key="2">
    <source>
        <dbReference type="Proteomes" id="UP000235672"/>
    </source>
</evidence>
<evidence type="ECO:0008006" key="3">
    <source>
        <dbReference type="Google" id="ProtNLM"/>
    </source>
</evidence>